<dbReference type="EMBL" id="FRCF01000002">
    <property type="protein sequence ID" value="SHL54447.1"/>
    <property type="molecule type" value="Genomic_DNA"/>
</dbReference>
<keyword evidence="2" id="KW-1185">Reference proteome</keyword>
<name>A0A1M7BHL9_9BACL</name>
<reference evidence="1 2" key="1">
    <citation type="submission" date="2016-11" db="EMBL/GenBank/DDBJ databases">
        <authorList>
            <person name="Jaros S."/>
            <person name="Januszkiewicz K."/>
            <person name="Wedrychowicz H."/>
        </authorList>
    </citation>
    <scope>NUCLEOTIDE SEQUENCE [LARGE SCALE GENOMIC DNA]</scope>
    <source>
        <strain evidence="1 2">DSM 16010</strain>
    </source>
</reference>
<dbReference type="STRING" id="1123231.SAMN02745189_00458"/>
<gene>
    <name evidence="1" type="ORF">SAMN02745189_00458</name>
</gene>
<dbReference type="InterPro" id="IPR016785">
    <property type="entry name" value="ComGD"/>
</dbReference>
<dbReference type="GO" id="GO:0030420">
    <property type="term" value="P:establishment of competence for transformation"/>
    <property type="evidence" value="ECO:0007669"/>
    <property type="project" value="InterPro"/>
</dbReference>
<proteinExistence type="predicted"/>
<dbReference type="PIRSF" id="PIRSF021292">
    <property type="entry name" value="Competence_ComGD"/>
    <property type="match status" value="1"/>
</dbReference>
<organism evidence="1 2">
    <name type="scientific">Lacicoccus alkaliphilus DSM 16010</name>
    <dbReference type="NCBI Taxonomy" id="1123231"/>
    <lineage>
        <taxon>Bacteria</taxon>
        <taxon>Bacillati</taxon>
        <taxon>Bacillota</taxon>
        <taxon>Bacilli</taxon>
        <taxon>Bacillales</taxon>
        <taxon>Salinicoccaceae</taxon>
        <taxon>Lacicoccus</taxon>
    </lineage>
</organism>
<protein>
    <submittedName>
        <fullName evidence="1">Competence protein ComGD</fullName>
    </submittedName>
</protein>
<dbReference type="AlphaFoldDB" id="A0A1M7BHL9"/>
<dbReference type="Proteomes" id="UP000184206">
    <property type="component" value="Unassembled WGS sequence"/>
</dbReference>
<sequence length="132" mass="15239">MMEMMLTLFLVSIILLISVSTIPDYDVQDIDEELDSISYFFKAAQTRAIYEKSAHIMMMDHENNRLIARSFDGRNVSQHELNGCRLTANGLKRFMYMASGDTNAFGTINLKCGEEEVRIVFQIQKGQFRIER</sequence>
<evidence type="ECO:0000313" key="1">
    <source>
        <dbReference type="EMBL" id="SHL54447.1"/>
    </source>
</evidence>
<evidence type="ECO:0000313" key="2">
    <source>
        <dbReference type="Proteomes" id="UP000184206"/>
    </source>
</evidence>
<accession>A0A1M7BHL9</accession>